<protein>
    <submittedName>
        <fullName evidence="2">Uncharacterized protein</fullName>
    </submittedName>
</protein>
<dbReference type="GeneID" id="9064720"/>
<reference evidence="2 3" key="1">
    <citation type="submission" date="2008-07" db="EMBL/GenBank/DDBJ databases">
        <authorList>
            <person name="El-Sayed N."/>
            <person name="Caler E."/>
            <person name="Inman J."/>
            <person name="Amedeo P."/>
            <person name="Hass B."/>
            <person name="Wortman J."/>
        </authorList>
    </citation>
    <scope>NUCLEOTIDE SEQUENCE [LARGE SCALE GENOMIC DNA]</scope>
    <source>
        <strain evidence="3">ATCC 50983 / TXsc</strain>
    </source>
</reference>
<sequence length="114" mass="13199">MCDTCPFFYGSVHILVVHWSCYIPAKFFYRRRFQSFIEESVSYSERCLYFDGAGCLKIVIIVSILADGCESFLNETDYCCRHKFIVSIVNVYAVPALLLPVFPVTLFHVLYIDD</sequence>
<keyword evidence="1" id="KW-1133">Transmembrane helix</keyword>
<dbReference type="AlphaFoldDB" id="C5L301"/>
<evidence type="ECO:0000313" key="2">
    <source>
        <dbReference type="EMBL" id="EER08888.1"/>
    </source>
</evidence>
<proteinExistence type="predicted"/>
<dbReference type="RefSeq" id="XP_002777072.1">
    <property type="nucleotide sequence ID" value="XM_002777026.1"/>
</dbReference>
<dbReference type="EMBL" id="GG678669">
    <property type="protein sequence ID" value="EER08888.1"/>
    <property type="molecule type" value="Genomic_DNA"/>
</dbReference>
<gene>
    <name evidence="2" type="ORF">Pmar_PMAR003136</name>
</gene>
<name>C5L301_PERM5</name>
<keyword evidence="3" id="KW-1185">Reference proteome</keyword>
<keyword evidence="1" id="KW-0812">Transmembrane</keyword>
<dbReference type="Proteomes" id="UP000007800">
    <property type="component" value="Unassembled WGS sequence"/>
</dbReference>
<keyword evidence="1" id="KW-0472">Membrane</keyword>
<feature type="transmembrane region" description="Helical" evidence="1">
    <location>
        <begin position="6"/>
        <end position="25"/>
    </location>
</feature>
<evidence type="ECO:0000256" key="1">
    <source>
        <dbReference type="SAM" id="Phobius"/>
    </source>
</evidence>
<organism evidence="3">
    <name type="scientific">Perkinsus marinus (strain ATCC 50983 / TXsc)</name>
    <dbReference type="NCBI Taxonomy" id="423536"/>
    <lineage>
        <taxon>Eukaryota</taxon>
        <taxon>Sar</taxon>
        <taxon>Alveolata</taxon>
        <taxon>Perkinsozoa</taxon>
        <taxon>Perkinsea</taxon>
        <taxon>Perkinsida</taxon>
        <taxon>Perkinsidae</taxon>
        <taxon>Perkinsus</taxon>
    </lineage>
</organism>
<dbReference type="InParanoid" id="C5L301"/>
<feature type="transmembrane region" description="Helical" evidence="1">
    <location>
        <begin position="91"/>
        <end position="112"/>
    </location>
</feature>
<evidence type="ECO:0000313" key="3">
    <source>
        <dbReference type="Proteomes" id="UP000007800"/>
    </source>
</evidence>
<accession>C5L301</accession>